<keyword evidence="4" id="KW-0281">Fimbrium</keyword>
<feature type="signal peptide" evidence="5">
    <location>
        <begin position="1"/>
        <end position="25"/>
    </location>
</feature>
<evidence type="ECO:0000256" key="5">
    <source>
        <dbReference type="SAM" id="SignalP"/>
    </source>
</evidence>
<evidence type="ECO:0000313" key="8">
    <source>
        <dbReference type="Proteomes" id="UP001224622"/>
    </source>
</evidence>
<dbReference type="EMBL" id="JAVIGA010000008">
    <property type="protein sequence ID" value="MDQ9126733.1"/>
    <property type="molecule type" value="Genomic_DNA"/>
</dbReference>
<dbReference type="PANTHER" id="PTHR33420">
    <property type="entry name" value="FIMBRIAL SUBUNIT ELFA-RELATED"/>
    <property type="match status" value="1"/>
</dbReference>
<dbReference type="GO" id="GO:0009289">
    <property type="term" value="C:pilus"/>
    <property type="evidence" value="ECO:0007669"/>
    <property type="project" value="UniProtKB-SubCell"/>
</dbReference>
<dbReference type="GO" id="GO:0043709">
    <property type="term" value="P:cell adhesion involved in single-species biofilm formation"/>
    <property type="evidence" value="ECO:0007669"/>
    <property type="project" value="TreeGrafter"/>
</dbReference>
<reference evidence="7" key="1">
    <citation type="submission" date="2023-08" db="EMBL/GenBank/DDBJ databases">
        <title>The Comparative Genomic Analysis of Yersiniaceae from Polar Regions.</title>
        <authorList>
            <person name="Goncharov A."/>
            <person name="Aslanov B."/>
            <person name="Kolodzhieva V."/>
            <person name="Azarov D."/>
            <person name="Mochov A."/>
            <person name="Lebedeva E."/>
        </authorList>
    </citation>
    <scope>NUCLEOTIDE SEQUENCE</scope>
    <source>
        <strain evidence="7">Vf</strain>
    </source>
</reference>
<evidence type="ECO:0000256" key="1">
    <source>
        <dbReference type="ARBA" id="ARBA00004561"/>
    </source>
</evidence>
<organism evidence="7 8">
    <name type="scientific">Serratia fonticola</name>
    <dbReference type="NCBI Taxonomy" id="47917"/>
    <lineage>
        <taxon>Bacteria</taxon>
        <taxon>Pseudomonadati</taxon>
        <taxon>Pseudomonadota</taxon>
        <taxon>Gammaproteobacteria</taxon>
        <taxon>Enterobacterales</taxon>
        <taxon>Yersiniaceae</taxon>
        <taxon>Serratia</taxon>
    </lineage>
</organism>
<name>A0AAJ1YAT8_SERFO</name>
<dbReference type="Gene3D" id="2.60.40.1090">
    <property type="entry name" value="Fimbrial-type adhesion domain"/>
    <property type="match status" value="1"/>
</dbReference>
<sequence>MKKIKFKVCLFFVSVWFFMPFCAQAFTCSAQTTAATLTLPDISIRKDLPVGSPIGNLITTDFIETYKCTNTAPLITSQSFGIKAAGTYVTKIDGKRIYATGVEGVGYAIQGQSGNTCGTLAWVDGTNMGDTNANNRLFCNANGLLSTQAITGQIGVQLYKTAQVTGSGSVRSRQVGSFIIFNNRTNWTQPEPTVSINSFNIKTLTCSVDSSTISVVMGDVDRNAFKGVGSWPGDARTKVFTIPLTCAAETRVTVQIDGDTPNAAEGLLNLTASGNSATGAAVQILHDSKPLALGSKVEIGLSTSGSNSLAFQARYYQTSNDITPGKANATATFTLTYQ</sequence>
<accession>A0AAJ1YAT8</accession>
<dbReference type="RefSeq" id="WP_309047257.1">
    <property type="nucleotide sequence ID" value="NZ_JAVIGA010000008.1"/>
</dbReference>
<evidence type="ECO:0000259" key="6">
    <source>
        <dbReference type="Pfam" id="PF00419"/>
    </source>
</evidence>
<feature type="chain" id="PRO_5042548173" evidence="5">
    <location>
        <begin position="26"/>
        <end position="338"/>
    </location>
</feature>
<dbReference type="PANTHER" id="PTHR33420:SF3">
    <property type="entry name" value="FIMBRIAL SUBUNIT ELFA"/>
    <property type="match status" value="1"/>
</dbReference>
<comment type="subcellular location">
    <subcellularLocation>
        <location evidence="1">Fimbrium</location>
    </subcellularLocation>
</comment>
<dbReference type="InterPro" id="IPR036937">
    <property type="entry name" value="Adhesion_dom_fimbrial_sf"/>
</dbReference>
<keyword evidence="3 5" id="KW-0732">Signal</keyword>
<dbReference type="InterPro" id="IPR000259">
    <property type="entry name" value="Adhesion_dom_fimbrial"/>
</dbReference>
<comment type="caution">
    <text evidence="7">The sequence shown here is derived from an EMBL/GenBank/DDBJ whole genome shotgun (WGS) entry which is preliminary data.</text>
</comment>
<dbReference type="AlphaFoldDB" id="A0AAJ1YAT8"/>
<evidence type="ECO:0000256" key="2">
    <source>
        <dbReference type="ARBA" id="ARBA00006671"/>
    </source>
</evidence>
<comment type="similarity">
    <text evidence="2">Belongs to the fimbrial protein family.</text>
</comment>
<evidence type="ECO:0000313" key="7">
    <source>
        <dbReference type="EMBL" id="MDQ9126733.1"/>
    </source>
</evidence>
<evidence type="ECO:0000256" key="3">
    <source>
        <dbReference type="ARBA" id="ARBA00022729"/>
    </source>
</evidence>
<dbReference type="Gene3D" id="2.60.40.3310">
    <property type="match status" value="1"/>
</dbReference>
<dbReference type="InterPro" id="IPR050263">
    <property type="entry name" value="Bact_Fimbrial_Adh_Pro"/>
</dbReference>
<proteinExistence type="inferred from homology"/>
<dbReference type="Pfam" id="PF00419">
    <property type="entry name" value="Fimbrial"/>
    <property type="match status" value="1"/>
</dbReference>
<dbReference type="SUPFAM" id="SSF49401">
    <property type="entry name" value="Bacterial adhesins"/>
    <property type="match status" value="1"/>
</dbReference>
<evidence type="ECO:0000256" key="4">
    <source>
        <dbReference type="ARBA" id="ARBA00023263"/>
    </source>
</evidence>
<gene>
    <name evidence="7" type="ORF">RDT67_09855</name>
</gene>
<dbReference type="Proteomes" id="UP001224622">
    <property type="component" value="Unassembled WGS sequence"/>
</dbReference>
<dbReference type="InterPro" id="IPR008966">
    <property type="entry name" value="Adhesion_dom_sf"/>
</dbReference>
<protein>
    <submittedName>
        <fullName evidence="7">Fimbrial protein</fullName>
    </submittedName>
</protein>
<feature type="domain" description="Fimbrial-type adhesion" evidence="6">
    <location>
        <begin position="202"/>
        <end position="338"/>
    </location>
</feature>